<evidence type="ECO:0000313" key="1">
    <source>
        <dbReference type="EMBL" id="KAK9758962.1"/>
    </source>
</evidence>
<keyword evidence="2" id="KW-1185">Reference proteome</keyword>
<dbReference type="CDD" id="cd00303">
    <property type="entry name" value="retropepsin_like"/>
    <property type="match status" value="1"/>
</dbReference>
<dbReference type="Gene3D" id="2.40.70.10">
    <property type="entry name" value="Acid Proteases"/>
    <property type="match status" value="1"/>
</dbReference>
<evidence type="ECO:0000313" key="2">
    <source>
        <dbReference type="Proteomes" id="UP001458880"/>
    </source>
</evidence>
<gene>
    <name evidence="1" type="ORF">QE152_g251</name>
</gene>
<name>A0AAW1NBD4_POPJA</name>
<reference evidence="1 2" key="1">
    <citation type="journal article" date="2024" name="BMC Genomics">
        <title>De novo assembly and annotation of Popillia japonica's genome with initial clues to its potential as an invasive pest.</title>
        <authorList>
            <person name="Cucini C."/>
            <person name="Boschi S."/>
            <person name="Funari R."/>
            <person name="Cardaioli E."/>
            <person name="Iannotti N."/>
            <person name="Marturano G."/>
            <person name="Paoli F."/>
            <person name="Bruttini M."/>
            <person name="Carapelli A."/>
            <person name="Frati F."/>
            <person name="Nardi F."/>
        </authorList>
    </citation>
    <scope>NUCLEOTIDE SEQUENCE [LARGE SCALE GENOMIC DNA]</scope>
    <source>
        <strain evidence="1">DMR45628</strain>
    </source>
</reference>
<proteinExistence type="predicted"/>
<dbReference type="EMBL" id="JASPKY010000002">
    <property type="protein sequence ID" value="KAK9758962.1"/>
    <property type="molecule type" value="Genomic_DNA"/>
</dbReference>
<dbReference type="InterPro" id="IPR021109">
    <property type="entry name" value="Peptidase_aspartic_dom_sf"/>
</dbReference>
<organism evidence="1 2">
    <name type="scientific">Popillia japonica</name>
    <name type="common">Japanese beetle</name>
    <dbReference type="NCBI Taxonomy" id="7064"/>
    <lineage>
        <taxon>Eukaryota</taxon>
        <taxon>Metazoa</taxon>
        <taxon>Ecdysozoa</taxon>
        <taxon>Arthropoda</taxon>
        <taxon>Hexapoda</taxon>
        <taxon>Insecta</taxon>
        <taxon>Pterygota</taxon>
        <taxon>Neoptera</taxon>
        <taxon>Endopterygota</taxon>
        <taxon>Coleoptera</taxon>
        <taxon>Polyphaga</taxon>
        <taxon>Scarabaeiformia</taxon>
        <taxon>Scarabaeidae</taxon>
        <taxon>Rutelinae</taxon>
        <taxon>Popillia</taxon>
    </lineage>
</organism>
<comment type="caution">
    <text evidence="1">The sequence shown here is derived from an EMBL/GenBank/DDBJ whole genome shotgun (WGS) entry which is preliminary data.</text>
</comment>
<dbReference type="AlphaFoldDB" id="A0AAW1NBD4"/>
<protein>
    <submittedName>
        <fullName evidence="1">Peptidase (DUF1758)</fullName>
    </submittedName>
</protein>
<accession>A0AAW1NBD4</accession>
<sequence>MKFPIVKIQDNQNRGHRCRILLDSGSQSNFITKELTSKLKLELHPANIPVIGINKVKSQVGHYVNAKRYVVTADIAKMYRQILVDKSQTKLQRILWRFDPSDVIEECELLTVTYGTASASYLAIKAMLSKNVSF</sequence>
<dbReference type="Proteomes" id="UP001458880">
    <property type="component" value="Unassembled WGS sequence"/>
</dbReference>